<dbReference type="GO" id="GO:0022857">
    <property type="term" value="F:transmembrane transporter activity"/>
    <property type="evidence" value="ECO:0007669"/>
    <property type="project" value="InterPro"/>
</dbReference>
<dbReference type="InterPro" id="IPR020846">
    <property type="entry name" value="MFS_dom"/>
</dbReference>
<keyword evidence="2" id="KW-0813">Transport</keyword>
<sequence>MSKSKKYLVMLALALGQGAVYFLPYIRNVYYAPLVETLGVTNAQFGSLVSFFAIGCMILYIPGGIMSDKWNYKRNITISLYATAALVASFAFFMNFTYARVVFFLLALSTTFVFWSSTLKAVRMIGKSDEQGKTYGIFYAMQGILSIVVQSGILAVYNLFPDQAFGLRVVLLINAGINLAAGLACQFFLPSPEHLAQERGEGSGGGFQFKMVGQVLRNPLIWLIALLIFCAYGLYSNSYYFSSYLTEVKGLDFNFGAQLSLIRVTYMMCVASLIGGFIADKLKSTTRWYIICAAGAAASCVLFVTLSPTGVSPVVLGVISILPAAFMLMVYGLTSSLYEEYHIPMAVTGTAIGIVSIIGYTPDLLFGPILGGMLDRQGADGYLSIFIFFAALGVIGLLGSVLAMFLNKKRRKTSAPAEF</sequence>
<keyword evidence="5 7" id="KW-1133">Transmembrane helix</keyword>
<dbReference type="RefSeq" id="WP_186918600.1">
    <property type="nucleotide sequence ID" value="NZ_JACOPQ010000002.1"/>
</dbReference>
<evidence type="ECO:0000256" key="3">
    <source>
        <dbReference type="ARBA" id="ARBA00022475"/>
    </source>
</evidence>
<evidence type="ECO:0000256" key="6">
    <source>
        <dbReference type="ARBA" id="ARBA00023136"/>
    </source>
</evidence>
<proteinExistence type="predicted"/>
<keyword evidence="3" id="KW-1003">Cell membrane</keyword>
<dbReference type="EMBL" id="JACOPQ010000002">
    <property type="protein sequence ID" value="MBC5736253.1"/>
    <property type="molecule type" value="Genomic_DNA"/>
</dbReference>
<feature type="transmembrane region" description="Helical" evidence="7">
    <location>
        <begin position="288"/>
        <end position="308"/>
    </location>
</feature>
<dbReference type="InterPro" id="IPR011701">
    <property type="entry name" value="MFS"/>
</dbReference>
<dbReference type="InterPro" id="IPR050189">
    <property type="entry name" value="MFS_Efflux_Transporters"/>
</dbReference>
<organism evidence="9 10">
    <name type="scientific">Lawsonibacter faecis</name>
    <dbReference type="NCBI Taxonomy" id="2763052"/>
    <lineage>
        <taxon>Bacteria</taxon>
        <taxon>Bacillati</taxon>
        <taxon>Bacillota</taxon>
        <taxon>Clostridia</taxon>
        <taxon>Eubacteriales</taxon>
        <taxon>Oscillospiraceae</taxon>
        <taxon>Lawsonibacter</taxon>
    </lineage>
</organism>
<dbReference type="AlphaFoldDB" id="A0A8J6JHK0"/>
<name>A0A8J6JHK0_9FIRM</name>
<evidence type="ECO:0000256" key="4">
    <source>
        <dbReference type="ARBA" id="ARBA00022692"/>
    </source>
</evidence>
<accession>A0A8J6JHK0</accession>
<feature type="transmembrane region" description="Helical" evidence="7">
    <location>
        <begin position="46"/>
        <end position="66"/>
    </location>
</feature>
<dbReference type="Proteomes" id="UP000607645">
    <property type="component" value="Unassembled WGS sequence"/>
</dbReference>
<evidence type="ECO:0000256" key="7">
    <source>
        <dbReference type="SAM" id="Phobius"/>
    </source>
</evidence>
<evidence type="ECO:0000259" key="8">
    <source>
        <dbReference type="PROSITE" id="PS50850"/>
    </source>
</evidence>
<evidence type="ECO:0000256" key="1">
    <source>
        <dbReference type="ARBA" id="ARBA00004651"/>
    </source>
</evidence>
<evidence type="ECO:0000313" key="10">
    <source>
        <dbReference type="Proteomes" id="UP000607645"/>
    </source>
</evidence>
<dbReference type="SUPFAM" id="SSF103473">
    <property type="entry name" value="MFS general substrate transporter"/>
    <property type="match status" value="1"/>
</dbReference>
<dbReference type="PROSITE" id="PS50850">
    <property type="entry name" value="MFS"/>
    <property type="match status" value="1"/>
</dbReference>
<dbReference type="InterPro" id="IPR036259">
    <property type="entry name" value="MFS_trans_sf"/>
</dbReference>
<feature type="transmembrane region" description="Helical" evidence="7">
    <location>
        <begin position="220"/>
        <end position="241"/>
    </location>
</feature>
<keyword evidence="10" id="KW-1185">Reference proteome</keyword>
<gene>
    <name evidence="9" type="ORF">H8S62_04415</name>
</gene>
<comment type="subcellular location">
    <subcellularLocation>
        <location evidence="1">Cell membrane</location>
        <topology evidence="1">Multi-pass membrane protein</topology>
    </subcellularLocation>
</comment>
<dbReference type="GO" id="GO:0005886">
    <property type="term" value="C:plasma membrane"/>
    <property type="evidence" value="ECO:0007669"/>
    <property type="project" value="UniProtKB-SubCell"/>
</dbReference>
<feature type="transmembrane region" description="Helical" evidence="7">
    <location>
        <begin position="314"/>
        <end position="334"/>
    </location>
</feature>
<dbReference type="Gene3D" id="1.20.1250.20">
    <property type="entry name" value="MFS general substrate transporter like domains"/>
    <property type="match status" value="2"/>
</dbReference>
<keyword evidence="6 7" id="KW-0472">Membrane</keyword>
<feature type="transmembrane region" description="Helical" evidence="7">
    <location>
        <begin position="7"/>
        <end position="26"/>
    </location>
</feature>
<feature type="domain" description="Major facilitator superfamily (MFS) profile" evidence="8">
    <location>
        <begin position="9"/>
        <end position="411"/>
    </location>
</feature>
<feature type="transmembrane region" description="Helical" evidence="7">
    <location>
        <begin position="102"/>
        <end position="122"/>
    </location>
</feature>
<protein>
    <submittedName>
        <fullName evidence="9">MFS transporter</fullName>
    </submittedName>
</protein>
<feature type="transmembrane region" description="Helical" evidence="7">
    <location>
        <begin position="78"/>
        <end position="96"/>
    </location>
</feature>
<feature type="transmembrane region" description="Helical" evidence="7">
    <location>
        <begin position="261"/>
        <end position="279"/>
    </location>
</feature>
<evidence type="ECO:0000313" key="9">
    <source>
        <dbReference type="EMBL" id="MBC5736253.1"/>
    </source>
</evidence>
<keyword evidence="4 7" id="KW-0812">Transmembrane</keyword>
<evidence type="ECO:0000256" key="5">
    <source>
        <dbReference type="ARBA" id="ARBA00022989"/>
    </source>
</evidence>
<dbReference type="Pfam" id="PF07690">
    <property type="entry name" value="MFS_1"/>
    <property type="match status" value="1"/>
</dbReference>
<reference evidence="9" key="1">
    <citation type="submission" date="2020-08" db="EMBL/GenBank/DDBJ databases">
        <title>Genome public.</title>
        <authorList>
            <person name="Liu C."/>
            <person name="Sun Q."/>
        </authorList>
    </citation>
    <scope>NUCLEOTIDE SEQUENCE</scope>
    <source>
        <strain evidence="9">NSJ-52</strain>
    </source>
</reference>
<dbReference type="PANTHER" id="PTHR43124:SF3">
    <property type="entry name" value="CHLORAMPHENICOL EFFLUX PUMP RV0191"/>
    <property type="match status" value="1"/>
</dbReference>
<comment type="caution">
    <text evidence="9">The sequence shown here is derived from an EMBL/GenBank/DDBJ whole genome shotgun (WGS) entry which is preliminary data.</text>
</comment>
<feature type="transmembrane region" description="Helical" evidence="7">
    <location>
        <begin position="381"/>
        <end position="406"/>
    </location>
</feature>
<feature type="transmembrane region" description="Helical" evidence="7">
    <location>
        <begin position="341"/>
        <end position="361"/>
    </location>
</feature>
<feature type="transmembrane region" description="Helical" evidence="7">
    <location>
        <begin position="134"/>
        <end position="157"/>
    </location>
</feature>
<feature type="transmembrane region" description="Helical" evidence="7">
    <location>
        <begin position="169"/>
        <end position="189"/>
    </location>
</feature>
<dbReference type="PANTHER" id="PTHR43124">
    <property type="entry name" value="PURINE EFFLUX PUMP PBUE"/>
    <property type="match status" value="1"/>
</dbReference>
<evidence type="ECO:0000256" key="2">
    <source>
        <dbReference type="ARBA" id="ARBA00022448"/>
    </source>
</evidence>
<dbReference type="CDD" id="cd06174">
    <property type="entry name" value="MFS"/>
    <property type="match status" value="1"/>
</dbReference>